<dbReference type="RefSeq" id="WP_169350665.1">
    <property type="nucleotide sequence ID" value="NZ_JABBJJ010000326.1"/>
</dbReference>
<gene>
    <name evidence="1" type="ORF">HG543_42520</name>
</gene>
<dbReference type="InterPro" id="IPR029074">
    <property type="entry name" value="Imm49"/>
</dbReference>
<name>A0A848LV44_9BACT</name>
<evidence type="ECO:0000313" key="1">
    <source>
        <dbReference type="EMBL" id="NMO21480.1"/>
    </source>
</evidence>
<dbReference type="Proteomes" id="UP000518300">
    <property type="component" value="Unassembled WGS sequence"/>
</dbReference>
<organism evidence="1 2">
    <name type="scientific">Pyxidicoccus fallax</name>
    <dbReference type="NCBI Taxonomy" id="394095"/>
    <lineage>
        <taxon>Bacteria</taxon>
        <taxon>Pseudomonadati</taxon>
        <taxon>Myxococcota</taxon>
        <taxon>Myxococcia</taxon>
        <taxon>Myxococcales</taxon>
        <taxon>Cystobacterineae</taxon>
        <taxon>Myxococcaceae</taxon>
        <taxon>Pyxidicoccus</taxon>
    </lineage>
</organism>
<reference evidence="1 2" key="1">
    <citation type="submission" date="2020-04" db="EMBL/GenBank/DDBJ databases">
        <title>Draft genome of Pyxidicoccus fallax type strain.</title>
        <authorList>
            <person name="Whitworth D.E."/>
        </authorList>
    </citation>
    <scope>NUCLEOTIDE SEQUENCE [LARGE SCALE GENOMIC DNA]</scope>
    <source>
        <strain evidence="1 2">DSM 14698</strain>
    </source>
</reference>
<accession>A0A848LV44</accession>
<dbReference type="EMBL" id="JABBJJ010000326">
    <property type="protein sequence ID" value="NMO21480.1"/>
    <property type="molecule type" value="Genomic_DNA"/>
</dbReference>
<protein>
    <submittedName>
        <fullName evidence="1">Immunity 49 family protein</fullName>
    </submittedName>
</protein>
<sequence>MRAVEASASAKAALLEEELEQGQRPPEEVERILFHLSRYTRAAAIARLLAYADRATFRERLVRSGEARRRLLQWAAGARRPFNRFTATGHYGPLCDALAAGADTLAHDIARLSVDTPVKGHEFEEDFLYARLLGLMATGDDSVPGRAEPLLDALERVMNGQDFPRLAMCRTLLAREQEGFDAALQALLDERDRHFHAQAKSFTPKDEEAETEPFIFVEGLALLRLAARRGLTVQTDYLFLPSLARAN</sequence>
<proteinExistence type="predicted"/>
<evidence type="ECO:0000313" key="2">
    <source>
        <dbReference type="Proteomes" id="UP000518300"/>
    </source>
</evidence>
<keyword evidence="2" id="KW-1185">Reference proteome</keyword>
<comment type="caution">
    <text evidence="1">The sequence shown here is derived from an EMBL/GenBank/DDBJ whole genome shotgun (WGS) entry which is preliminary data.</text>
</comment>
<dbReference type="Pfam" id="PF15575">
    <property type="entry name" value="Imm49"/>
    <property type="match status" value="1"/>
</dbReference>
<dbReference type="AlphaFoldDB" id="A0A848LV44"/>